<keyword evidence="2 8" id="KW-0479">Metal-binding</keyword>
<dbReference type="PRINTS" id="PR00326">
    <property type="entry name" value="GTP1OBG"/>
</dbReference>
<evidence type="ECO:0000256" key="8">
    <source>
        <dbReference type="PIRSR" id="PIRSR006809-2"/>
    </source>
</evidence>
<evidence type="ECO:0000256" key="6">
    <source>
        <dbReference type="HAMAP-Rule" id="MF_00900"/>
    </source>
</evidence>
<dbReference type="InterPro" id="IPR016496">
    <property type="entry name" value="GTPase_HflX"/>
</dbReference>
<comment type="similarity">
    <text evidence="6">Belongs to the TRAFAC class OBG-HflX-like GTPase superfamily. HflX GTPase family.</text>
</comment>
<dbReference type="Gene3D" id="6.10.250.2860">
    <property type="match status" value="1"/>
</dbReference>
<feature type="binding site" evidence="7">
    <location>
        <begin position="337"/>
        <end position="339"/>
    </location>
    <ligand>
        <name>GTP</name>
        <dbReference type="ChEBI" id="CHEBI:37565"/>
    </ligand>
</feature>
<dbReference type="OrthoDB" id="9812272at2"/>
<dbReference type="GO" id="GO:0005525">
    <property type="term" value="F:GTP binding"/>
    <property type="evidence" value="ECO:0007669"/>
    <property type="project" value="UniProtKB-UniRule"/>
</dbReference>
<dbReference type="PANTHER" id="PTHR10229:SF0">
    <property type="entry name" value="GTP-BINDING PROTEIN 6-RELATED"/>
    <property type="match status" value="1"/>
</dbReference>
<keyword evidence="1 6" id="KW-0963">Cytoplasm</keyword>
<organism evidence="10">
    <name type="scientific">Tepidanaerobacter syntrophicus</name>
    <dbReference type="NCBI Taxonomy" id="224999"/>
    <lineage>
        <taxon>Bacteria</taxon>
        <taxon>Bacillati</taxon>
        <taxon>Bacillota</taxon>
        <taxon>Clostridia</taxon>
        <taxon>Thermosediminibacterales</taxon>
        <taxon>Tepidanaerobacteraceae</taxon>
        <taxon>Tepidanaerobacter</taxon>
    </lineage>
</organism>
<dbReference type="Gene3D" id="3.40.50.11060">
    <property type="entry name" value="GTPase HflX, N-terminal domain"/>
    <property type="match status" value="1"/>
</dbReference>
<sequence>MISTENKSTKALLLGMLNDISDEDSFKELKLLAETAGVEVVGEAVQKRNKIDPAYYVGKGKAEEVAQAVKTLGANAVICDDELSPVQIRNLEDLTGVQIIDRTMLILDIFAQRAKTSEGKIQVELAQLQYMMPRLTGKGIELSQEGGGIGTRGPGETKLETDRRHIRRRIHHLKEELEDIQKSRKIITQSRAYPVISLIGYTNAGKSTLMNALTNAGVKTGDRLFETLDTTTRGLILPDGRKVLLSDTVGFIRKLPHQLVDAFRATLEEVKEADLLIHVADGSSPTVEEDIAVVNSVLKELGIEKTPIIIAINKIDITGDTAIFIEGYNKDSTIGISALTGKNLDKLLDAICRMLPSNRRKAELLIPYDNASALNEIHQNSAISETEYLDEGVKIKGEIDIAKLKKYEKYIIG</sequence>
<dbReference type="Proteomes" id="UP000062160">
    <property type="component" value="Unassembled WGS sequence"/>
</dbReference>
<dbReference type="AlphaFoldDB" id="A0A0U9I2S6"/>
<dbReference type="FunFam" id="3.40.50.11060:FF:000001">
    <property type="entry name" value="GTPase HflX"/>
    <property type="match status" value="1"/>
</dbReference>
<dbReference type="InterPro" id="IPR032305">
    <property type="entry name" value="GTP-bd_M"/>
</dbReference>
<evidence type="ECO:0000256" key="4">
    <source>
        <dbReference type="ARBA" id="ARBA00022842"/>
    </source>
</evidence>
<dbReference type="InterPro" id="IPR042108">
    <property type="entry name" value="GTPase_HflX_N_sf"/>
</dbReference>
<dbReference type="PIRSF" id="PIRSF006809">
    <property type="entry name" value="GTP-binding_hflX_prd"/>
    <property type="match status" value="1"/>
</dbReference>
<proteinExistence type="inferred from homology"/>
<keyword evidence="11" id="KW-1185">Reference proteome</keyword>
<dbReference type="Pfam" id="PF13167">
    <property type="entry name" value="GTP-bdg_N"/>
    <property type="match status" value="1"/>
</dbReference>
<dbReference type="PANTHER" id="PTHR10229">
    <property type="entry name" value="GTP-BINDING PROTEIN HFLX"/>
    <property type="match status" value="1"/>
</dbReference>
<evidence type="ECO:0000256" key="7">
    <source>
        <dbReference type="PIRSR" id="PIRSR006809-1"/>
    </source>
</evidence>
<comment type="cofactor">
    <cofactor evidence="8">
        <name>Mg(2+)</name>
        <dbReference type="ChEBI" id="CHEBI:18420"/>
    </cofactor>
</comment>
<dbReference type="InterPro" id="IPR006073">
    <property type="entry name" value="GTP-bd"/>
</dbReference>
<dbReference type="InterPro" id="IPR005225">
    <property type="entry name" value="Small_GTP-bd"/>
</dbReference>
<evidence type="ECO:0000313" key="10">
    <source>
        <dbReference type="EMBL" id="GAQ24152.1"/>
    </source>
</evidence>
<gene>
    <name evidence="6" type="primary">hflX</name>
    <name evidence="10" type="ORF">TSYNT_1137</name>
</gene>
<dbReference type="SUPFAM" id="SSF52540">
    <property type="entry name" value="P-loop containing nucleoside triphosphate hydrolases"/>
    <property type="match status" value="1"/>
</dbReference>
<evidence type="ECO:0000256" key="5">
    <source>
        <dbReference type="ARBA" id="ARBA00023134"/>
    </source>
</evidence>
<feature type="binding site" evidence="7">
    <location>
        <begin position="225"/>
        <end position="229"/>
    </location>
    <ligand>
        <name>GTP</name>
        <dbReference type="ChEBI" id="CHEBI:37565"/>
    </ligand>
</feature>
<keyword evidence="3 6" id="KW-0547">Nucleotide-binding</keyword>
<dbReference type="InterPro" id="IPR025121">
    <property type="entry name" value="GTPase_HflX_N"/>
</dbReference>
<evidence type="ECO:0000259" key="9">
    <source>
        <dbReference type="PROSITE" id="PS51705"/>
    </source>
</evidence>
<dbReference type="InterPro" id="IPR027417">
    <property type="entry name" value="P-loop_NTPase"/>
</dbReference>
<feature type="domain" description="Hflx-type G" evidence="9">
    <location>
        <begin position="194"/>
        <end position="359"/>
    </location>
</feature>
<dbReference type="InterPro" id="IPR030394">
    <property type="entry name" value="G_HFLX_dom"/>
</dbReference>
<dbReference type="PROSITE" id="PS51705">
    <property type="entry name" value="G_HFLX"/>
    <property type="match status" value="1"/>
</dbReference>
<comment type="function">
    <text evidence="6">GTPase that associates with the 50S ribosomal subunit and may have a role during protein synthesis or ribosome biogenesis.</text>
</comment>
<feature type="binding site" evidence="7">
    <location>
        <begin position="313"/>
        <end position="316"/>
    </location>
    <ligand>
        <name>GTP</name>
        <dbReference type="ChEBI" id="CHEBI:37565"/>
    </ligand>
</feature>
<dbReference type="HAMAP" id="MF_00900">
    <property type="entry name" value="GTPase_HflX"/>
    <property type="match status" value="1"/>
</dbReference>
<evidence type="ECO:0000256" key="1">
    <source>
        <dbReference type="ARBA" id="ARBA00022490"/>
    </source>
</evidence>
<dbReference type="GO" id="GO:0005737">
    <property type="term" value="C:cytoplasm"/>
    <property type="evidence" value="ECO:0007669"/>
    <property type="project" value="UniProtKB-SubCell"/>
</dbReference>
<name>A0A0U9I2S6_9FIRM</name>
<dbReference type="RefSeq" id="WP_059031258.1">
    <property type="nucleotide sequence ID" value="NZ_DF976995.1"/>
</dbReference>
<keyword evidence="4 8" id="KW-0460">Magnesium</keyword>
<feature type="binding site" evidence="8">
    <location>
        <position position="207"/>
    </location>
    <ligand>
        <name>Mg(2+)</name>
        <dbReference type="ChEBI" id="CHEBI:18420"/>
    </ligand>
</feature>
<dbReference type="GO" id="GO:0046872">
    <property type="term" value="F:metal ion binding"/>
    <property type="evidence" value="ECO:0007669"/>
    <property type="project" value="UniProtKB-KW"/>
</dbReference>
<dbReference type="GO" id="GO:0043022">
    <property type="term" value="F:ribosome binding"/>
    <property type="evidence" value="ECO:0007669"/>
    <property type="project" value="TreeGrafter"/>
</dbReference>
<keyword evidence="5 6" id="KW-0342">GTP-binding</keyword>
<evidence type="ECO:0000256" key="3">
    <source>
        <dbReference type="ARBA" id="ARBA00022741"/>
    </source>
</evidence>
<evidence type="ECO:0000313" key="11">
    <source>
        <dbReference type="Proteomes" id="UP000062160"/>
    </source>
</evidence>
<dbReference type="CDD" id="cd01878">
    <property type="entry name" value="HflX"/>
    <property type="match status" value="1"/>
</dbReference>
<dbReference type="NCBIfam" id="TIGR00231">
    <property type="entry name" value="small_GTP"/>
    <property type="match status" value="1"/>
</dbReference>
<dbReference type="Gene3D" id="3.40.50.300">
    <property type="entry name" value="P-loop containing nucleotide triphosphate hydrolases"/>
    <property type="match status" value="1"/>
</dbReference>
<comment type="subcellular location">
    <subcellularLocation>
        <location evidence="6">Cytoplasm</location>
    </subcellularLocation>
    <text evidence="6">May associate with membranes.</text>
</comment>
<accession>A0A0U9I2S6</accession>
<comment type="subunit">
    <text evidence="6">Monomer. Associates with the 50S ribosomal subunit.</text>
</comment>
<feature type="binding site" evidence="8">
    <location>
        <position position="227"/>
    </location>
    <ligand>
        <name>Mg(2+)</name>
        <dbReference type="ChEBI" id="CHEBI:18420"/>
    </ligand>
</feature>
<evidence type="ECO:0000256" key="2">
    <source>
        <dbReference type="ARBA" id="ARBA00022723"/>
    </source>
</evidence>
<dbReference type="Pfam" id="PF01926">
    <property type="entry name" value="MMR_HSR1"/>
    <property type="match status" value="1"/>
</dbReference>
<reference evidence="10" key="1">
    <citation type="journal article" date="2016" name="Genome Announc.">
        <title>Draft Genome Sequence of the Syntrophic Lactate-Degrading Bacterium Tepidanaerobacter syntrophicus JLT.</title>
        <authorList>
            <person name="Matsuura N."/>
            <person name="Ohashi A."/>
            <person name="Tourlousse D.M."/>
            <person name="Sekiguchi Y."/>
        </authorList>
    </citation>
    <scope>NUCLEOTIDE SEQUENCE [LARGE SCALE GENOMIC DNA]</scope>
    <source>
        <strain evidence="10">JL</strain>
    </source>
</reference>
<dbReference type="Pfam" id="PF16360">
    <property type="entry name" value="GTP-bdg_M"/>
    <property type="match status" value="1"/>
</dbReference>
<dbReference type="STRING" id="224999.GCA_001485475_00135"/>
<dbReference type="NCBIfam" id="TIGR03156">
    <property type="entry name" value="GTP_HflX"/>
    <property type="match status" value="1"/>
</dbReference>
<protein>
    <recommendedName>
        <fullName evidence="6">GTPase HflX</fullName>
    </recommendedName>
    <alternativeName>
        <fullName evidence="6">GTP-binding protein HflX</fullName>
    </alternativeName>
</protein>
<dbReference type="EMBL" id="DF976995">
    <property type="protein sequence ID" value="GAQ24152.1"/>
    <property type="molecule type" value="Genomic_DNA"/>
</dbReference>
<feature type="binding site" evidence="7">
    <location>
        <begin position="247"/>
        <end position="250"/>
    </location>
    <ligand>
        <name>GTP</name>
        <dbReference type="ChEBI" id="CHEBI:37565"/>
    </ligand>
</feature>
<feature type="binding site" evidence="7">
    <location>
        <begin position="200"/>
        <end position="207"/>
    </location>
    <ligand>
        <name>GTP</name>
        <dbReference type="ChEBI" id="CHEBI:37565"/>
    </ligand>
</feature>
<dbReference type="GO" id="GO:0003924">
    <property type="term" value="F:GTPase activity"/>
    <property type="evidence" value="ECO:0007669"/>
    <property type="project" value="UniProtKB-UniRule"/>
</dbReference>